<evidence type="ECO:0000256" key="2">
    <source>
        <dbReference type="ARBA" id="ARBA00022723"/>
    </source>
</evidence>
<dbReference type="PIRSF" id="PIRSF004983">
    <property type="entry name" value="MenD"/>
    <property type="match status" value="1"/>
</dbReference>
<keyword evidence="11" id="KW-1185">Reference proteome</keyword>
<comment type="cofactor">
    <cofactor evidence="6">
        <name>thiamine diphosphate</name>
        <dbReference type="ChEBI" id="CHEBI:58937"/>
    </cofactor>
    <text evidence="6">Binds 1 thiamine pyrophosphate per subunit.</text>
</comment>
<comment type="similarity">
    <text evidence="6">Belongs to the TPP enzyme family. MenD subfamily.</text>
</comment>
<comment type="pathway">
    <text evidence="6">Quinol/quinone metabolism; 1,4-dihydroxy-2-naphthoate biosynthesis; 1,4-dihydroxy-2-naphthoate from chorismate: step 2/7.</text>
</comment>
<feature type="domain" description="Thiamine pyrophosphate enzyme TPP-binding" evidence="7">
    <location>
        <begin position="412"/>
        <end position="531"/>
    </location>
</feature>
<feature type="domain" description="Menaquinone biosynthesis protein MenD middle" evidence="9">
    <location>
        <begin position="204"/>
        <end position="394"/>
    </location>
</feature>
<dbReference type="EMBL" id="CP032152">
    <property type="protein sequence ID" value="QLL29476.1"/>
    <property type="molecule type" value="Genomic_DNA"/>
</dbReference>
<dbReference type="PANTHER" id="PTHR42916">
    <property type="entry name" value="2-SUCCINYL-5-ENOLPYRUVYL-6-HYDROXY-3-CYCLOHEXENE-1-CARBOXYLATE SYNTHASE"/>
    <property type="match status" value="1"/>
</dbReference>
<dbReference type="InterPro" id="IPR029061">
    <property type="entry name" value="THDP-binding"/>
</dbReference>
<dbReference type="Pfam" id="PF02775">
    <property type="entry name" value="TPP_enzyme_C"/>
    <property type="match status" value="1"/>
</dbReference>
<comment type="cofactor">
    <cofactor evidence="6">
        <name>Mg(2+)</name>
        <dbReference type="ChEBI" id="CHEBI:18420"/>
    </cofactor>
    <cofactor evidence="6">
        <name>Mn(2+)</name>
        <dbReference type="ChEBI" id="CHEBI:29035"/>
    </cofactor>
</comment>
<dbReference type="CDD" id="cd02009">
    <property type="entry name" value="TPP_SHCHC_synthase"/>
    <property type="match status" value="1"/>
</dbReference>
<dbReference type="GO" id="GO:0070204">
    <property type="term" value="F:2-succinyl-5-enolpyruvyl-6-hydroxy-3-cyclohexene-1-carboxylic-acid synthase activity"/>
    <property type="evidence" value="ECO:0007669"/>
    <property type="project" value="UniProtKB-UniRule"/>
</dbReference>
<keyword evidence="3 6" id="KW-0460">Magnesium</keyword>
<evidence type="ECO:0000256" key="1">
    <source>
        <dbReference type="ARBA" id="ARBA00022679"/>
    </source>
</evidence>
<dbReference type="KEGG" id="tsq:D3A95_11275"/>
<evidence type="ECO:0000313" key="10">
    <source>
        <dbReference type="EMBL" id="QLL29476.1"/>
    </source>
</evidence>
<sequence>MILTENLNVLWASVLFETLYRLGLRTVVVSPGSRSGPLAIAAAAHPHLEAVPILDERSAAFFALGLVQQQGRPVALVCTSGTAAANFYPAIIEASLSHLPLIVLTADRPPELRFCQAGQAIDQVHLYGHAVRHYRELSLPELALLPYLRQTLCHSWQIALWPDPGPVHLNIPLRDPLDLRAAANFQVTLPENFFDQVQPFVQPRIVTPLPWLTWQQIQRGLIIAGPSHAVNPVAEAAAIDCLSRFLQWPVLADALSSARGLPHGITHYDLLLRNAHLRESLRPEAVIQLGPLPTSKALREWLSACDPLIWCLDPTGENNNPIHGRCQTLAIAPQAVDCPPDPLPPNPYLKDWQDHDQRLREQLQQVFEAIDWFCEVKLIYHLPEWLPPQTAIFVASSMPVRDVESVWRARDRSHRFYFNRGANGIDGTLSSALGVAHRGQPTLLISGDLACLHDTNGWLITPQFQGCLTVLLINNQGGGIFEHLPIRQFDPPFEAFFATPQPVDFSCLAAAYGIPYHCFKDWADVEAQLRQTPWPKIRLLEFRSDRHQNAQWRQQVLAHLGG</sequence>
<feature type="domain" description="Thiamine pyrophosphate enzyme N-terminal TPP-binding" evidence="8">
    <location>
        <begin position="12"/>
        <end position="124"/>
    </location>
</feature>
<dbReference type="AlphaFoldDB" id="A0A7D6J127"/>
<gene>
    <name evidence="6 10" type="primary">menD</name>
    <name evidence="10" type="ORF">D3A95_11275</name>
</gene>
<dbReference type="InterPro" id="IPR004433">
    <property type="entry name" value="MenaQ_synth_MenD"/>
</dbReference>
<name>A0A7D6J127_9CYAN</name>
<dbReference type="PANTHER" id="PTHR42916:SF1">
    <property type="entry name" value="PROTEIN PHYLLO, CHLOROPLASTIC"/>
    <property type="match status" value="1"/>
</dbReference>
<dbReference type="EC" id="2.2.1.9" evidence="6"/>
<reference evidence="11" key="1">
    <citation type="submission" date="2018-09" db="EMBL/GenBank/DDBJ databases">
        <title>Complete genome sequence of thermophilic cyanobacteria strain Thermosynechococcus elongatus PKUAC-SCTE542.</title>
        <authorList>
            <person name="Liang Y."/>
            <person name="Tang J."/>
            <person name="Daroch M."/>
        </authorList>
    </citation>
    <scope>NUCLEOTIDE SEQUENCE [LARGE SCALE GENOMIC DNA]</scope>
    <source>
        <strain evidence="11">E542</strain>
    </source>
</reference>
<evidence type="ECO:0000259" key="9">
    <source>
        <dbReference type="Pfam" id="PF16582"/>
    </source>
</evidence>
<keyword evidence="1 6" id="KW-0808">Transferase</keyword>
<dbReference type="GO" id="GO:0030976">
    <property type="term" value="F:thiamine pyrophosphate binding"/>
    <property type="evidence" value="ECO:0007669"/>
    <property type="project" value="UniProtKB-UniRule"/>
</dbReference>
<dbReference type="NCBIfam" id="TIGR00173">
    <property type="entry name" value="menD"/>
    <property type="match status" value="1"/>
</dbReference>
<evidence type="ECO:0000259" key="8">
    <source>
        <dbReference type="Pfam" id="PF02776"/>
    </source>
</evidence>
<dbReference type="GO" id="GO:0009234">
    <property type="term" value="P:menaquinone biosynthetic process"/>
    <property type="evidence" value="ECO:0007669"/>
    <property type="project" value="InterPro"/>
</dbReference>
<protein>
    <recommendedName>
        <fullName evidence="6">2-succinyl-5-enolpyruvyl-6-hydroxy-3-cyclohexene-1-carboxylate synthase</fullName>
        <shortName evidence="6">SEPHCHC synthase</shortName>
        <ecNumber evidence="6">2.2.1.9</ecNumber>
    </recommendedName>
</protein>
<evidence type="ECO:0000256" key="6">
    <source>
        <dbReference type="HAMAP-Rule" id="MF_01659"/>
    </source>
</evidence>
<dbReference type="Proteomes" id="UP000261812">
    <property type="component" value="Chromosome"/>
</dbReference>
<dbReference type="Gene3D" id="3.40.50.1220">
    <property type="entry name" value="TPP-binding domain"/>
    <property type="match status" value="1"/>
</dbReference>
<organism evidence="10 11">
    <name type="scientific">Thermosynechococcus sichuanensis E542</name>
    <dbReference type="NCBI Taxonomy" id="2016101"/>
    <lineage>
        <taxon>Bacteria</taxon>
        <taxon>Bacillati</taxon>
        <taxon>Cyanobacteriota</taxon>
        <taxon>Cyanophyceae</taxon>
        <taxon>Acaryochloridales</taxon>
        <taxon>Thermosynechococcaceae</taxon>
        <taxon>Thermosynechococcus</taxon>
        <taxon>Thermosynechococcus sichuanensis</taxon>
    </lineage>
</organism>
<evidence type="ECO:0000259" key="7">
    <source>
        <dbReference type="Pfam" id="PF02775"/>
    </source>
</evidence>
<dbReference type="RefSeq" id="WP_181495075.1">
    <property type="nucleotide sequence ID" value="NZ_CP032152.1"/>
</dbReference>
<dbReference type="UniPathway" id="UPA01057">
    <property type="reaction ID" value="UER00164"/>
</dbReference>
<keyword evidence="4 6" id="KW-0786">Thiamine pyrophosphate</keyword>
<comment type="catalytic activity">
    <reaction evidence="6">
        <text>isochorismate + 2-oxoglutarate + H(+) = 5-enolpyruvoyl-6-hydroxy-2-succinyl-cyclohex-3-ene-1-carboxylate + CO2</text>
        <dbReference type="Rhea" id="RHEA:25593"/>
        <dbReference type="ChEBI" id="CHEBI:15378"/>
        <dbReference type="ChEBI" id="CHEBI:16526"/>
        <dbReference type="ChEBI" id="CHEBI:16810"/>
        <dbReference type="ChEBI" id="CHEBI:29780"/>
        <dbReference type="ChEBI" id="CHEBI:58818"/>
        <dbReference type="EC" id="2.2.1.9"/>
    </reaction>
</comment>
<keyword evidence="2 6" id="KW-0479">Metal-binding</keyword>
<comment type="pathway">
    <text evidence="6">Cofactor biosynthesis; phylloquinone biosynthesis.</text>
</comment>
<keyword evidence="5 6" id="KW-0464">Manganese</keyword>
<dbReference type="Pfam" id="PF16582">
    <property type="entry name" value="TPP_enzyme_M_2"/>
    <property type="match status" value="1"/>
</dbReference>
<accession>A0A7D6J127</accession>
<comment type="function">
    <text evidence="6">Catalyzes the thiamine diphosphate-dependent decarboxylation of 2-oxoglutarate and the subsequent addition of the resulting succinic semialdehyde-thiamine pyrophosphate anion to isochorismate to yield 2-succinyl-5-enolpyruvyl-6-hydroxy-3-cyclohexene-1-carboxylate (SEPHCHC).</text>
</comment>
<evidence type="ECO:0000256" key="3">
    <source>
        <dbReference type="ARBA" id="ARBA00022842"/>
    </source>
</evidence>
<evidence type="ECO:0000256" key="4">
    <source>
        <dbReference type="ARBA" id="ARBA00023052"/>
    </source>
</evidence>
<dbReference type="UniPathway" id="UPA00995"/>
<dbReference type="Gene3D" id="3.40.50.970">
    <property type="match status" value="2"/>
</dbReference>
<comment type="subunit">
    <text evidence="6">Homodimer.</text>
</comment>
<dbReference type="GO" id="GO:0000287">
    <property type="term" value="F:magnesium ion binding"/>
    <property type="evidence" value="ECO:0007669"/>
    <property type="project" value="UniProtKB-UniRule"/>
</dbReference>
<dbReference type="GO" id="GO:0030145">
    <property type="term" value="F:manganese ion binding"/>
    <property type="evidence" value="ECO:0007669"/>
    <property type="project" value="UniProtKB-UniRule"/>
</dbReference>
<evidence type="ECO:0000256" key="5">
    <source>
        <dbReference type="ARBA" id="ARBA00023211"/>
    </source>
</evidence>
<dbReference type="InterPro" id="IPR012001">
    <property type="entry name" value="Thiamin_PyroP_enz_TPP-bd_dom"/>
</dbReference>
<dbReference type="HAMAP" id="MF_01659">
    <property type="entry name" value="MenD"/>
    <property type="match status" value="1"/>
</dbReference>
<proteinExistence type="inferred from homology"/>
<evidence type="ECO:0000313" key="11">
    <source>
        <dbReference type="Proteomes" id="UP000261812"/>
    </source>
</evidence>
<dbReference type="Pfam" id="PF02776">
    <property type="entry name" value="TPP_enzyme_N"/>
    <property type="match status" value="1"/>
</dbReference>
<dbReference type="GO" id="GO:0042372">
    <property type="term" value="P:phylloquinone biosynthetic process"/>
    <property type="evidence" value="ECO:0007669"/>
    <property type="project" value="UniProtKB-UniRule"/>
</dbReference>
<dbReference type="SUPFAM" id="SSF52518">
    <property type="entry name" value="Thiamin diphosphate-binding fold (THDP-binding)"/>
    <property type="match status" value="2"/>
</dbReference>
<dbReference type="InterPro" id="IPR011766">
    <property type="entry name" value="TPP_enzyme_TPP-bd"/>
</dbReference>
<dbReference type="InterPro" id="IPR032264">
    <property type="entry name" value="MenD_middle"/>
</dbReference>
<dbReference type="CDD" id="cd07037">
    <property type="entry name" value="TPP_PYR_MenD"/>
    <property type="match status" value="1"/>
</dbReference>